<dbReference type="KEGG" id="hja:BST95_09000"/>
<accession>A0AAP8MEI4</accession>
<dbReference type="PANTHER" id="PTHR43581:SF2">
    <property type="entry name" value="EXCINUCLEASE ATPASE SUBUNIT"/>
    <property type="match status" value="1"/>
</dbReference>
<feature type="domain" description="ATPase AAA-type core" evidence="1">
    <location>
        <begin position="389"/>
        <end position="471"/>
    </location>
</feature>
<proteinExistence type="predicted"/>
<protein>
    <recommendedName>
        <fullName evidence="5">AAA domain-containing protein</fullName>
    </recommendedName>
</protein>
<dbReference type="Proteomes" id="UP000235162">
    <property type="component" value="Unassembled WGS sequence"/>
</dbReference>
<dbReference type="GO" id="GO:0016887">
    <property type="term" value="F:ATP hydrolysis activity"/>
    <property type="evidence" value="ECO:0007669"/>
    <property type="project" value="InterPro"/>
</dbReference>
<feature type="domain" description="Rad50/SbcC-type AAA" evidence="2">
    <location>
        <begin position="7"/>
        <end position="46"/>
    </location>
</feature>
<dbReference type="AlphaFoldDB" id="A0AAP8MEI4"/>
<evidence type="ECO:0000259" key="2">
    <source>
        <dbReference type="Pfam" id="PF13476"/>
    </source>
</evidence>
<organism evidence="3 4">
    <name type="scientific">Halioglobus japonicus</name>
    <dbReference type="NCBI Taxonomy" id="930805"/>
    <lineage>
        <taxon>Bacteria</taxon>
        <taxon>Pseudomonadati</taxon>
        <taxon>Pseudomonadota</taxon>
        <taxon>Gammaproteobacteria</taxon>
        <taxon>Cellvibrionales</taxon>
        <taxon>Halieaceae</taxon>
        <taxon>Halioglobus</taxon>
    </lineage>
</organism>
<gene>
    <name evidence="3" type="ORF">C0029_08040</name>
</gene>
<evidence type="ECO:0000259" key="1">
    <source>
        <dbReference type="Pfam" id="PF13304"/>
    </source>
</evidence>
<reference evidence="3 4" key="1">
    <citation type="submission" date="2018-01" db="EMBL/GenBank/DDBJ databases">
        <title>The draft genome sequence of Halioglobus japonicus S1-36.</title>
        <authorList>
            <person name="Du Z.-J."/>
            <person name="Shi M.-J."/>
        </authorList>
    </citation>
    <scope>NUCLEOTIDE SEQUENCE [LARGE SCALE GENOMIC DNA]</scope>
    <source>
        <strain evidence="3 4">S1-36</strain>
    </source>
</reference>
<dbReference type="InterPro" id="IPR038729">
    <property type="entry name" value="Rad50/SbcC_AAA"/>
</dbReference>
<evidence type="ECO:0008006" key="5">
    <source>
        <dbReference type="Google" id="ProtNLM"/>
    </source>
</evidence>
<evidence type="ECO:0000313" key="4">
    <source>
        <dbReference type="Proteomes" id="UP000235162"/>
    </source>
</evidence>
<dbReference type="Gene3D" id="3.40.50.300">
    <property type="entry name" value="P-loop containing nucleotide triphosphate hydrolases"/>
    <property type="match status" value="1"/>
</dbReference>
<dbReference type="InterPro" id="IPR051396">
    <property type="entry name" value="Bact_Antivir_Def_Nuclease"/>
</dbReference>
<dbReference type="Pfam" id="PF13476">
    <property type="entry name" value="AAA_23"/>
    <property type="match status" value="1"/>
</dbReference>
<dbReference type="PANTHER" id="PTHR43581">
    <property type="entry name" value="ATP/GTP PHOSPHATASE"/>
    <property type="match status" value="1"/>
</dbReference>
<dbReference type="RefSeq" id="WP_084198977.1">
    <property type="nucleotide sequence ID" value="NZ_BMYL01000002.1"/>
</dbReference>
<keyword evidence="4" id="KW-1185">Reference proteome</keyword>
<dbReference type="InterPro" id="IPR027417">
    <property type="entry name" value="P-loop_NTPase"/>
</dbReference>
<dbReference type="GO" id="GO:0005524">
    <property type="term" value="F:ATP binding"/>
    <property type="evidence" value="ECO:0007669"/>
    <property type="project" value="InterPro"/>
</dbReference>
<dbReference type="EMBL" id="PKUR01000002">
    <property type="protein sequence ID" value="PLW86366.1"/>
    <property type="molecule type" value="Genomic_DNA"/>
</dbReference>
<evidence type="ECO:0000313" key="3">
    <source>
        <dbReference type="EMBL" id="PLW86366.1"/>
    </source>
</evidence>
<comment type="caution">
    <text evidence="3">The sequence shown here is derived from an EMBL/GenBank/DDBJ whole genome shotgun (WGS) entry which is preliminary data.</text>
</comment>
<dbReference type="Pfam" id="PF13304">
    <property type="entry name" value="AAA_21"/>
    <property type="match status" value="1"/>
</dbReference>
<name>A0AAP8MEI4_9GAMM</name>
<dbReference type="SUPFAM" id="SSF52540">
    <property type="entry name" value="P-loop containing nucleoside triphosphate hydrolases"/>
    <property type="match status" value="1"/>
</dbReference>
<dbReference type="GO" id="GO:0006302">
    <property type="term" value="P:double-strand break repair"/>
    <property type="evidence" value="ECO:0007669"/>
    <property type="project" value="InterPro"/>
</dbReference>
<sequence length="536" mass="60358">MSNIKLLRIENFKGIGREVEFKLRPITLFYGQNSSGKSTVLHSLNYLNDLLNHHAVNADGTSLGEGSIDLGGFSQFVHQHDLKREVKLGIDLDLWHLDLSESEAAASYIDLFASRQVDYVNERLMDISEATSRIQNASLDLTVAWSDTLSRPYVKKLMIGFNGAHFATISSSSDCRRIELSELYLDHYLSEGDESEESEESSSYSEHFSRIVDTRYLDDDGQAMIGLMEMQDALPEVGKPLQLSNIWTVEDWEGYEVKAEFRGLLAALIIGPLEVASASLQQLCYLGPIRQVPGRDYKPRKGSGYNWADGLSAWDALFMEDESLRADVNKWMHGENEQETSLLAGYTVKLSESKILPLGSRLMGLLQSGASKQNQEEIKALLEELDSDSRITLWDEKRQIAVHPEDVGIGISQILPVVVAALSDKAKLLSIEQPELHVHPRMQAAVGDLLIHSAKQLHKTFLLETHSEHLMLRLLRRIRESAEYNNPVLMPDDIGVVYVDCIEGETRLIPIRIAQDGKFLDRWPKGFFAERAEELF</sequence>
<dbReference type="InterPro" id="IPR003959">
    <property type="entry name" value="ATPase_AAA_core"/>
</dbReference>